<proteinExistence type="predicted"/>
<protein>
    <submittedName>
        <fullName evidence="1">Uncharacterized protein</fullName>
    </submittedName>
</protein>
<dbReference type="EMBL" id="JBHMCG010000150">
    <property type="protein sequence ID" value="MFB9577588.1"/>
    <property type="molecule type" value="Genomic_DNA"/>
</dbReference>
<organism evidence="1 2">
    <name type="scientific">Streptomyces yanii</name>
    <dbReference type="NCBI Taxonomy" id="78510"/>
    <lineage>
        <taxon>Bacteria</taxon>
        <taxon>Bacillati</taxon>
        <taxon>Actinomycetota</taxon>
        <taxon>Actinomycetes</taxon>
        <taxon>Kitasatosporales</taxon>
        <taxon>Streptomycetaceae</taxon>
        <taxon>Streptomyces</taxon>
    </lineage>
</organism>
<comment type="caution">
    <text evidence="1">The sequence shown here is derived from an EMBL/GenBank/DDBJ whole genome shotgun (WGS) entry which is preliminary data.</text>
</comment>
<accession>A0ABV5RIB1</accession>
<dbReference type="Proteomes" id="UP001589710">
    <property type="component" value="Unassembled WGS sequence"/>
</dbReference>
<evidence type="ECO:0000313" key="2">
    <source>
        <dbReference type="Proteomes" id="UP001589710"/>
    </source>
</evidence>
<reference evidence="1 2" key="1">
    <citation type="submission" date="2024-09" db="EMBL/GenBank/DDBJ databases">
        <authorList>
            <person name="Sun Q."/>
            <person name="Mori K."/>
        </authorList>
    </citation>
    <scope>NUCLEOTIDE SEQUENCE [LARGE SCALE GENOMIC DNA]</scope>
    <source>
        <strain evidence="1 2">JCM 3331</strain>
    </source>
</reference>
<evidence type="ECO:0000313" key="1">
    <source>
        <dbReference type="EMBL" id="MFB9577588.1"/>
    </source>
</evidence>
<sequence length="44" mass="4663">MSGRTAEWVMVPVYGPTAASAGTVMTAVGFRLQLPCPELLLDPK</sequence>
<gene>
    <name evidence="1" type="ORF">ACFFTL_36250</name>
</gene>
<name>A0ABV5RIB1_9ACTN</name>
<keyword evidence="2" id="KW-1185">Reference proteome</keyword>